<comment type="caution">
    <text evidence="2">The sequence shown here is derived from an EMBL/GenBank/DDBJ whole genome shotgun (WGS) entry which is preliminary data.</text>
</comment>
<evidence type="ECO:0000313" key="2">
    <source>
        <dbReference type="EMBL" id="KAJ4445464.1"/>
    </source>
</evidence>
<organism evidence="2 3">
    <name type="scientific">Periplaneta americana</name>
    <name type="common">American cockroach</name>
    <name type="synonym">Blatta americana</name>
    <dbReference type="NCBI Taxonomy" id="6978"/>
    <lineage>
        <taxon>Eukaryota</taxon>
        <taxon>Metazoa</taxon>
        <taxon>Ecdysozoa</taxon>
        <taxon>Arthropoda</taxon>
        <taxon>Hexapoda</taxon>
        <taxon>Insecta</taxon>
        <taxon>Pterygota</taxon>
        <taxon>Neoptera</taxon>
        <taxon>Polyneoptera</taxon>
        <taxon>Dictyoptera</taxon>
        <taxon>Blattodea</taxon>
        <taxon>Blattoidea</taxon>
        <taxon>Blattidae</taxon>
        <taxon>Blattinae</taxon>
        <taxon>Periplaneta</taxon>
    </lineage>
</organism>
<protein>
    <submittedName>
        <fullName evidence="2">Uncharacterized protein</fullName>
    </submittedName>
</protein>
<dbReference type="Proteomes" id="UP001148838">
    <property type="component" value="Unassembled WGS sequence"/>
</dbReference>
<keyword evidence="3" id="KW-1185">Reference proteome</keyword>
<sequence length="102" mass="11725">MAGLCEGGNEPAGSLKAIRSREKKWKRKKVTGTNTRRPGQKEAWTDRRKAGYVREARGPPRVRAELRVLQTYYGAYKQKSFGRIPELHRAMESMGKHKLKIK</sequence>
<accession>A0ABQ8TFW4</accession>
<evidence type="ECO:0000313" key="3">
    <source>
        <dbReference type="Proteomes" id="UP001148838"/>
    </source>
</evidence>
<gene>
    <name evidence="2" type="ORF">ANN_07272</name>
</gene>
<feature type="compositionally biased region" description="Basic and acidic residues" evidence="1">
    <location>
        <begin position="39"/>
        <end position="56"/>
    </location>
</feature>
<dbReference type="EMBL" id="JAJSOF020000011">
    <property type="protein sequence ID" value="KAJ4445464.1"/>
    <property type="molecule type" value="Genomic_DNA"/>
</dbReference>
<evidence type="ECO:0000256" key="1">
    <source>
        <dbReference type="SAM" id="MobiDB-lite"/>
    </source>
</evidence>
<feature type="region of interest" description="Disordered" evidence="1">
    <location>
        <begin position="1"/>
        <end position="56"/>
    </location>
</feature>
<reference evidence="2 3" key="1">
    <citation type="journal article" date="2022" name="Allergy">
        <title>Genome assembly and annotation of Periplaneta americana reveal a comprehensive cockroach allergen profile.</title>
        <authorList>
            <person name="Wang L."/>
            <person name="Xiong Q."/>
            <person name="Saelim N."/>
            <person name="Wang L."/>
            <person name="Nong W."/>
            <person name="Wan A.T."/>
            <person name="Shi M."/>
            <person name="Liu X."/>
            <person name="Cao Q."/>
            <person name="Hui J.H.L."/>
            <person name="Sookrung N."/>
            <person name="Leung T.F."/>
            <person name="Tungtrongchitr A."/>
            <person name="Tsui S.K.W."/>
        </authorList>
    </citation>
    <scope>NUCLEOTIDE SEQUENCE [LARGE SCALE GENOMIC DNA]</scope>
    <source>
        <strain evidence="2">PWHHKU_190912</strain>
    </source>
</reference>
<proteinExistence type="predicted"/>
<name>A0ABQ8TFW4_PERAM</name>
<feature type="compositionally biased region" description="Basic residues" evidence="1">
    <location>
        <begin position="21"/>
        <end position="30"/>
    </location>
</feature>